<gene>
    <name evidence="1" type="ORF">CHK_0539</name>
</gene>
<evidence type="ECO:0000313" key="1">
    <source>
        <dbReference type="EMBL" id="KKI51962.1"/>
    </source>
</evidence>
<comment type="caution">
    <text evidence="1">The sequence shown here is derived from an EMBL/GenBank/DDBJ whole genome shotgun (WGS) entry which is preliminary data.</text>
</comment>
<dbReference type="Proteomes" id="UP000034076">
    <property type="component" value="Unassembled WGS sequence"/>
</dbReference>
<organism evidence="1 2">
    <name type="scientific">Christensenella hongkongensis</name>
    <dbReference type="NCBI Taxonomy" id="270498"/>
    <lineage>
        <taxon>Bacteria</taxon>
        <taxon>Bacillati</taxon>
        <taxon>Bacillota</taxon>
        <taxon>Clostridia</taxon>
        <taxon>Christensenellales</taxon>
        <taxon>Christensenellaceae</taxon>
        <taxon>Christensenella</taxon>
    </lineage>
</organism>
<evidence type="ECO:0000313" key="2">
    <source>
        <dbReference type="Proteomes" id="UP000034076"/>
    </source>
</evidence>
<dbReference type="RefSeq" id="WP_046442489.1">
    <property type="nucleotide sequence ID" value="NZ_LAYJ01000049.1"/>
</dbReference>
<keyword evidence="2" id="KW-1185">Reference proteome</keyword>
<proteinExistence type="predicted"/>
<dbReference type="OrthoDB" id="1863358at2"/>
<sequence>MDNDICASCGLEKRVTGSSVVVRGDSSPDTQTRVYNVLTLECRNPNCPDRGKQSEVWNEISIASGKDETGSS</sequence>
<protein>
    <submittedName>
        <fullName evidence="1">Uncharacterized protein</fullName>
    </submittedName>
</protein>
<dbReference type="AlphaFoldDB" id="A0A0M2NNG5"/>
<accession>A0A0M2NNG5</accession>
<dbReference type="STRING" id="270498.CHK_0539"/>
<reference evidence="1 2" key="1">
    <citation type="submission" date="2015-04" db="EMBL/GenBank/DDBJ databases">
        <title>Draft genome sequence of bacteremic isolate Catabacter hongkongensis type strain HKU16T.</title>
        <authorList>
            <person name="Lau S.K."/>
            <person name="Teng J.L."/>
            <person name="Huang Y."/>
            <person name="Curreem S.O."/>
            <person name="Tsui S.K."/>
            <person name="Woo P.C."/>
        </authorList>
    </citation>
    <scope>NUCLEOTIDE SEQUENCE [LARGE SCALE GENOMIC DNA]</scope>
    <source>
        <strain evidence="1 2">HKU16</strain>
    </source>
</reference>
<name>A0A0M2NNG5_9FIRM</name>
<dbReference type="EMBL" id="LAYJ01000049">
    <property type="protein sequence ID" value="KKI51962.1"/>
    <property type="molecule type" value="Genomic_DNA"/>
</dbReference>